<feature type="non-terminal residue" evidence="2">
    <location>
        <position position="165"/>
    </location>
</feature>
<feature type="compositionally biased region" description="Low complexity" evidence="1">
    <location>
        <begin position="131"/>
        <end position="165"/>
    </location>
</feature>
<feature type="region of interest" description="Disordered" evidence="1">
    <location>
        <begin position="1"/>
        <end position="165"/>
    </location>
</feature>
<evidence type="ECO:0000313" key="2">
    <source>
        <dbReference type="EMBL" id="CAA9312193.1"/>
    </source>
</evidence>
<evidence type="ECO:0000256" key="1">
    <source>
        <dbReference type="SAM" id="MobiDB-lite"/>
    </source>
</evidence>
<organism evidence="2">
    <name type="scientific">uncultured Gemmatimonadaceae bacterium</name>
    <dbReference type="NCBI Taxonomy" id="246130"/>
    <lineage>
        <taxon>Bacteria</taxon>
        <taxon>Pseudomonadati</taxon>
        <taxon>Gemmatimonadota</taxon>
        <taxon>Gemmatimonadia</taxon>
        <taxon>Gemmatimonadales</taxon>
        <taxon>Gemmatimonadaceae</taxon>
        <taxon>environmental samples</taxon>
    </lineage>
</organism>
<feature type="compositionally biased region" description="Basic and acidic residues" evidence="1">
    <location>
        <begin position="1"/>
        <end position="15"/>
    </location>
</feature>
<accession>A0A6J4KPX3</accession>
<dbReference type="EMBL" id="CADCTU010000349">
    <property type="protein sequence ID" value="CAA9312193.1"/>
    <property type="molecule type" value="Genomic_DNA"/>
</dbReference>
<name>A0A6J4KPX3_9BACT</name>
<dbReference type="AlphaFoldDB" id="A0A6J4KPX3"/>
<feature type="compositionally biased region" description="Basic residues" evidence="1">
    <location>
        <begin position="51"/>
        <end position="84"/>
    </location>
</feature>
<gene>
    <name evidence="2" type="ORF">AVDCRST_MAG11-1560</name>
</gene>
<proteinExistence type="predicted"/>
<protein>
    <submittedName>
        <fullName evidence="2">Flavodoxin reductases (Ferredoxin-NADPH reductases) family 1</fullName>
    </submittedName>
</protein>
<sequence>ARRQDGDRADADDHPRRRGVAAPPRGPARRHPAHGRGRLPGRALLLDRLGARGRRRGAHGRPGGRRRGVAVPHRRAAARRRVRGPRPDRRLLHVVGRRGRPAPARRGRLGAGAAHVDAPPPRGPRGGGAGAPARLGPLGGRRALPRRACGARPARGPARGAHVHA</sequence>
<feature type="compositionally biased region" description="Basic residues" evidence="1">
    <location>
        <begin position="95"/>
        <end position="108"/>
    </location>
</feature>
<feature type="compositionally biased region" description="Basic residues" evidence="1">
    <location>
        <begin position="27"/>
        <end position="39"/>
    </location>
</feature>
<feature type="non-terminal residue" evidence="2">
    <location>
        <position position="1"/>
    </location>
</feature>
<reference evidence="2" key="1">
    <citation type="submission" date="2020-02" db="EMBL/GenBank/DDBJ databases">
        <authorList>
            <person name="Meier V. D."/>
        </authorList>
    </citation>
    <scope>NUCLEOTIDE SEQUENCE</scope>
    <source>
        <strain evidence="2">AVDCRST_MAG11</strain>
    </source>
</reference>